<accession>A0ACC1QWJ3</accession>
<dbReference type="EMBL" id="JANAKD010000511">
    <property type="protein sequence ID" value="KAJ3493211.1"/>
    <property type="molecule type" value="Genomic_DNA"/>
</dbReference>
<dbReference type="Proteomes" id="UP001148737">
    <property type="component" value="Unassembled WGS sequence"/>
</dbReference>
<proteinExistence type="predicted"/>
<gene>
    <name evidence="1" type="ORF">NLG97_g4879</name>
</gene>
<organism evidence="1 2">
    <name type="scientific">Lecanicillium saksenae</name>
    <dbReference type="NCBI Taxonomy" id="468837"/>
    <lineage>
        <taxon>Eukaryota</taxon>
        <taxon>Fungi</taxon>
        <taxon>Dikarya</taxon>
        <taxon>Ascomycota</taxon>
        <taxon>Pezizomycotina</taxon>
        <taxon>Sordariomycetes</taxon>
        <taxon>Hypocreomycetidae</taxon>
        <taxon>Hypocreales</taxon>
        <taxon>Cordycipitaceae</taxon>
        <taxon>Lecanicillium</taxon>
    </lineage>
</organism>
<evidence type="ECO:0000313" key="1">
    <source>
        <dbReference type="EMBL" id="KAJ3493211.1"/>
    </source>
</evidence>
<keyword evidence="2" id="KW-1185">Reference proteome</keyword>
<reference evidence="1" key="1">
    <citation type="submission" date="2022-07" db="EMBL/GenBank/DDBJ databases">
        <title>Genome Sequence of Lecanicillium saksenae.</title>
        <authorList>
            <person name="Buettner E."/>
        </authorList>
    </citation>
    <scope>NUCLEOTIDE SEQUENCE</scope>
    <source>
        <strain evidence="1">VT-O1</strain>
    </source>
</reference>
<sequence length="175" mass="20049">MSSRQSFRQAKNGDISLGEPLWHWSVTIFSNYFMDVKQWPLSYQETSAQQSTVAMGSHPLWDLQHMFTFLRRWTLLSTRYKRAKRLIQRLDDALVALAESRKVAASPIVSRAKLAQRLACAHEQGLPSSAHYRSNLEQLLVAVHENIEVVLQSALYGLLLTTAKYRHARMAAHRS</sequence>
<comment type="caution">
    <text evidence="1">The sequence shown here is derived from an EMBL/GenBank/DDBJ whole genome shotgun (WGS) entry which is preliminary data.</text>
</comment>
<evidence type="ECO:0000313" key="2">
    <source>
        <dbReference type="Proteomes" id="UP001148737"/>
    </source>
</evidence>
<name>A0ACC1QWJ3_9HYPO</name>
<protein>
    <submittedName>
        <fullName evidence="1">Uncharacterized protein</fullName>
    </submittedName>
</protein>